<evidence type="ECO:0000313" key="3">
    <source>
        <dbReference type="Proteomes" id="UP000428260"/>
    </source>
</evidence>
<dbReference type="SUPFAM" id="SSF55545">
    <property type="entry name" value="beta-N-acetylhexosaminidase-like domain"/>
    <property type="match status" value="1"/>
</dbReference>
<sequence length="771" mass="88785">MKTISRLFFSWQMQVLVLLLMQISTYASYIDKSSMKDAVIVVRNKNNKAEIVAAQVLNEEVEKRTGLKWIIDTKQRSYKNAIFLSSGNRFKSNGLNPEGYNLKINKEDGGYRISVSAMDARGVLFGVGKFLRMMDWSIGEVQLPEQMDYTTSPQYPIRGHQIGYRATANSYDAWTPEIYEQYIRDLAMFGTNSIENIPLHAGGESLMKVTPEKMNIIISQICDKYDLDYWIWVPAGFDLADTEKRTEAILKQKKLFDETPRLDGVFLPGGDPGSNHPKLIMPYLTELYKYLIVKHPKAKLWLSLQDFDQEKIDYVFEYIDTNMPEWLGGLVLGPATPPIAEMRKRLPAKYRLRDYPDITHSCRSQYDVGWWDSALARTLGRECPNPQPLYYSTIHNWSAPYTDGFISYSDGMHDDLNKVLWSAKAWNQKADIRGILKDYGRYFFRADLAESVADGIFALEDNWVGPLAQKGSVETTLRFWESLNQMAPELEANWRWQLFMLRARYDAYIRNRVIYERGLEEQVNQVLGKASETSADEAMKKSEEILNLAITEPAASDLKAEIEKSAQFLYDSMGYQTSVKKYHAIGLNRGAIIDYLDLPMNNRLWLVDEFARISKLPSEEEKIERLEMIRNWENPGEGSFYDDLGTLDRSNHVVRGEGLDTDPLMERNPNPGYWYWDEGFNRLRLSWLVSMDKPIAAVYDNIDSSAEYDVWVTGYRVAQIQVNGTWVDPFVFSDKKGAVVKYHVPAEAVRSGKITLNWGDPELTELWLIKK</sequence>
<dbReference type="KEGG" id="mcos:GM418_25060"/>
<name>A0A6I6K2R8_9BACT</name>
<accession>A0A6I6K2R8</accession>
<proteinExistence type="predicted"/>
<dbReference type="Proteomes" id="UP000428260">
    <property type="component" value="Chromosome"/>
</dbReference>
<evidence type="ECO:0000256" key="1">
    <source>
        <dbReference type="ARBA" id="ARBA00022801"/>
    </source>
</evidence>
<dbReference type="InterPro" id="IPR029018">
    <property type="entry name" value="Hex-like_dom2"/>
</dbReference>
<evidence type="ECO:0000313" key="2">
    <source>
        <dbReference type="EMBL" id="QGY46807.1"/>
    </source>
</evidence>
<keyword evidence="1" id="KW-0378">Hydrolase</keyword>
<gene>
    <name evidence="2" type="ORF">GM418_25060</name>
</gene>
<dbReference type="GO" id="GO:0016798">
    <property type="term" value="F:hydrolase activity, acting on glycosyl bonds"/>
    <property type="evidence" value="ECO:0007669"/>
    <property type="project" value="UniProtKB-KW"/>
</dbReference>
<dbReference type="GO" id="GO:0005975">
    <property type="term" value="P:carbohydrate metabolic process"/>
    <property type="evidence" value="ECO:0007669"/>
    <property type="project" value="UniProtKB-ARBA"/>
</dbReference>
<dbReference type="RefSeq" id="WP_158870065.1">
    <property type="nucleotide sequence ID" value="NZ_CP046401.1"/>
</dbReference>
<dbReference type="Gene3D" id="3.30.379.10">
    <property type="entry name" value="Chitobiase/beta-hexosaminidase domain 2-like"/>
    <property type="match status" value="1"/>
</dbReference>
<keyword evidence="3" id="KW-1185">Reference proteome</keyword>
<dbReference type="EMBL" id="CP046401">
    <property type="protein sequence ID" value="QGY46807.1"/>
    <property type="molecule type" value="Genomic_DNA"/>
</dbReference>
<organism evidence="2 3">
    <name type="scientific">Maribellus comscasis</name>
    <dbReference type="NCBI Taxonomy" id="2681766"/>
    <lineage>
        <taxon>Bacteria</taxon>
        <taxon>Pseudomonadati</taxon>
        <taxon>Bacteroidota</taxon>
        <taxon>Bacteroidia</taxon>
        <taxon>Marinilabiliales</taxon>
        <taxon>Prolixibacteraceae</taxon>
        <taxon>Maribellus</taxon>
    </lineage>
</organism>
<protein>
    <submittedName>
        <fullName evidence="2">Uncharacterized protein</fullName>
    </submittedName>
</protein>
<reference evidence="2 3" key="1">
    <citation type="submission" date="2019-11" db="EMBL/GenBank/DDBJ databases">
        <authorList>
            <person name="Zheng R.K."/>
            <person name="Sun C.M."/>
        </authorList>
    </citation>
    <scope>NUCLEOTIDE SEQUENCE [LARGE SCALE GENOMIC DNA]</scope>
    <source>
        <strain evidence="2 3">WC007</strain>
    </source>
</reference>
<dbReference type="AlphaFoldDB" id="A0A6I6K2R8"/>